<dbReference type="OrthoDB" id="4499271at2759"/>
<dbReference type="GO" id="GO:0043484">
    <property type="term" value="P:regulation of RNA splicing"/>
    <property type="evidence" value="ECO:0007669"/>
    <property type="project" value="TreeGrafter"/>
</dbReference>
<dbReference type="VEuPathDB" id="FungiDB:ATCC64974_9600"/>
<proteinExistence type="predicted"/>
<keyword evidence="1" id="KW-0723">Serine/threonine-protein kinase</keyword>
<comment type="caution">
    <text evidence="7">The sequence shown here is derived from an EMBL/GenBank/DDBJ whole genome shotgun (WGS) entry which is preliminary data.</text>
</comment>
<accession>A0A100IM46</accession>
<dbReference type="SUPFAM" id="SSF56112">
    <property type="entry name" value="Protein kinase-like (PK-like)"/>
    <property type="match status" value="1"/>
</dbReference>
<keyword evidence="5" id="KW-0067">ATP-binding</keyword>
<dbReference type="AlphaFoldDB" id="A0A100IM46"/>
<dbReference type="EMBL" id="BCMY01000010">
    <property type="protein sequence ID" value="GAQ43729.1"/>
    <property type="molecule type" value="Genomic_DNA"/>
</dbReference>
<dbReference type="Gene3D" id="3.30.200.20">
    <property type="entry name" value="Phosphorylase Kinase, domain 1"/>
    <property type="match status" value="1"/>
</dbReference>
<evidence type="ECO:0000259" key="6">
    <source>
        <dbReference type="PROSITE" id="PS50011"/>
    </source>
</evidence>
<evidence type="ECO:0000256" key="2">
    <source>
        <dbReference type="ARBA" id="ARBA00022679"/>
    </source>
</evidence>
<dbReference type="Proteomes" id="UP000068243">
    <property type="component" value="Unassembled WGS sequence"/>
</dbReference>
<keyword evidence="4" id="KW-0418">Kinase</keyword>
<keyword evidence="2" id="KW-0808">Transferase</keyword>
<feature type="domain" description="Protein kinase" evidence="6">
    <location>
        <begin position="210"/>
        <end position="564"/>
    </location>
</feature>
<reference evidence="8" key="1">
    <citation type="journal article" date="2016" name="Genome Announc.">
        <title>Draft genome sequence of Aspergillus niger strain An76.</title>
        <authorList>
            <person name="Gong W."/>
            <person name="Cheng Z."/>
            <person name="Zhang H."/>
            <person name="Liu L."/>
            <person name="Gao P."/>
            <person name="Wang L."/>
        </authorList>
    </citation>
    <scope>NUCLEOTIDE SEQUENCE [LARGE SCALE GENOMIC DNA]</scope>
    <source>
        <strain evidence="8">An76</strain>
    </source>
</reference>
<evidence type="ECO:0000256" key="4">
    <source>
        <dbReference type="ARBA" id="ARBA00022777"/>
    </source>
</evidence>
<evidence type="ECO:0000256" key="3">
    <source>
        <dbReference type="ARBA" id="ARBA00022741"/>
    </source>
</evidence>
<dbReference type="InterPro" id="IPR000719">
    <property type="entry name" value="Prot_kinase_dom"/>
</dbReference>
<dbReference type="VEuPathDB" id="FungiDB:ATCC64974_9580"/>
<evidence type="ECO:0000256" key="5">
    <source>
        <dbReference type="ARBA" id="ARBA00022840"/>
    </source>
</evidence>
<evidence type="ECO:0000256" key="1">
    <source>
        <dbReference type="ARBA" id="ARBA00022527"/>
    </source>
</evidence>
<dbReference type="InterPro" id="IPR011009">
    <property type="entry name" value="Kinase-like_dom_sf"/>
</dbReference>
<sequence>MASTNPSTQVPWFEMEPAKIGMKSAEAVTIWLQEARIPCAFIGEVALESYGVEIPCRLGTTLIVADAKVHEAAEALRANGLEPCKGGDNCDWENDAMTEEASSPAPYHFHLDHGPQGNPPFWCESLKLYRKSDIDPKLPDPGLEVPGPQDRNYMVVTDPRLPQLGHWKRRTYPVQILSKPQFFKTMFNQAVNCPPDGLPDDHLTPWEWNVFRLKQMGDGGQPNSHMVEGLELPARRYIELLDMEDLKPSRDFIAQAECMGKQVDDELEMYRRMEQQSESNHPGRDVVRTLLDTLHINGLGDKHRCLVHPPLWESVLTFLRRNPVERLPSVILAVVLHRLFMALEYLHTEYIEAYNIMLGINDDFVFTDIEEIELQRPFPRKEVYDRMIYMSRVLKVPKDVGGPVLCDFGSAMVINDEYQREFIQPRIYRAPEVILGVPWTYSVDIWNVGCMIWDLYEGGSLFTGYDPVDERYRSRAHLAEMINLLGPPPQSLLARGQLRDRFFSDEGAFLHPDLLTERIPLEERETSLEGKAEREAFLRLMRKMLQWEPEKRSSARELAEDEWLQSYI</sequence>
<evidence type="ECO:0000313" key="8">
    <source>
        <dbReference type="Proteomes" id="UP000068243"/>
    </source>
</evidence>
<keyword evidence="3" id="KW-0547">Nucleotide-binding</keyword>
<gene>
    <name evidence="7" type="ORF">ABL_06390</name>
</gene>
<name>A0A100IM46_ASPNG</name>
<dbReference type="Pfam" id="PF00069">
    <property type="entry name" value="Pkinase"/>
    <property type="match status" value="1"/>
</dbReference>
<dbReference type="GO" id="GO:0005524">
    <property type="term" value="F:ATP binding"/>
    <property type="evidence" value="ECO:0007669"/>
    <property type="project" value="UniProtKB-KW"/>
</dbReference>
<dbReference type="PROSITE" id="PS50011">
    <property type="entry name" value="PROTEIN_KINASE_DOM"/>
    <property type="match status" value="1"/>
</dbReference>
<dbReference type="InterPro" id="IPR051175">
    <property type="entry name" value="CLK_kinases"/>
</dbReference>
<dbReference type="SMART" id="SM00220">
    <property type="entry name" value="S_TKc"/>
    <property type="match status" value="1"/>
</dbReference>
<dbReference type="PANTHER" id="PTHR45646:SF11">
    <property type="entry name" value="SERINE_THREONINE-PROTEIN KINASE DOA"/>
    <property type="match status" value="1"/>
</dbReference>
<protein>
    <submittedName>
        <fullName evidence="7">Similar to An09g04210</fullName>
    </submittedName>
</protein>
<dbReference type="GO" id="GO:0004674">
    <property type="term" value="F:protein serine/threonine kinase activity"/>
    <property type="evidence" value="ECO:0007669"/>
    <property type="project" value="UniProtKB-KW"/>
</dbReference>
<organism evidence="7 8">
    <name type="scientific">Aspergillus niger</name>
    <dbReference type="NCBI Taxonomy" id="5061"/>
    <lineage>
        <taxon>Eukaryota</taxon>
        <taxon>Fungi</taxon>
        <taxon>Dikarya</taxon>
        <taxon>Ascomycota</taxon>
        <taxon>Pezizomycotina</taxon>
        <taxon>Eurotiomycetes</taxon>
        <taxon>Eurotiomycetidae</taxon>
        <taxon>Eurotiales</taxon>
        <taxon>Aspergillaceae</taxon>
        <taxon>Aspergillus</taxon>
        <taxon>Aspergillus subgen. Circumdati</taxon>
    </lineage>
</organism>
<evidence type="ECO:0000313" key="7">
    <source>
        <dbReference type="EMBL" id="GAQ43729.1"/>
    </source>
</evidence>
<dbReference type="GO" id="GO:0005634">
    <property type="term" value="C:nucleus"/>
    <property type="evidence" value="ECO:0007669"/>
    <property type="project" value="TreeGrafter"/>
</dbReference>
<dbReference type="Gene3D" id="1.10.510.10">
    <property type="entry name" value="Transferase(Phosphotransferase) domain 1"/>
    <property type="match status" value="1"/>
</dbReference>
<dbReference type="VEuPathDB" id="FungiDB:ASPNIDRAFT2_1180784"/>
<dbReference type="VEuPathDB" id="FungiDB:M747DRAFT_287569"/>
<dbReference type="VEuPathDB" id="FungiDB:An09g04230"/>
<dbReference type="PANTHER" id="PTHR45646">
    <property type="entry name" value="SERINE/THREONINE-PROTEIN KINASE DOA-RELATED"/>
    <property type="match status" value="1"/>
</dbReference>